<dbReference type="InterPro" id="IPR005524">
    <property type="entry name" value="DUF318"/>
</dbReference>
<evidence type="ECO:0000256" key="2">
    <source>
        <dbReference type="ARBA" id="ARBA00006386"/>
    </source>
</evidence>
<evidence type="ECO:0000256" key="5">
    <source>
        <dbReference type="ARBA" id="ARBA00022989"/>
    </source>
</evidence>
<dbReference type="PANTHER" id="PTHR34184">
    <property type="entry name" value="UPF0718 PROTEIN YCGR"/>
    <property type="match status" value="1"/>
</dbReference>
<proteinExistence type="inferred from homology"/>
<evidence type="ECO:0000256" key="1">
    <source>
        <dbReference type="ARBA" id="ARBA00004651"/>
    </source>
</evidence>
<dbReference type="InterPro" id="IPR052923">
    <property type="entry name" value="UPF0718"/>
</dbReference>
<feature type="transmembrane region" description="Helical" evidence="7">
    <location>
        <begin position="116"/>
        <end position="136"/>
    </location>
</feature>
<dbReference type="PATRIC" id="fig|1604020.3.peg.641"/>
<organism evidence="8 9">
    <name type="scientific">Candidatus Synechococcus spongiarum SP3</name>
    <dbReference type="NCBI Taxonomy" id="1604020"/>
    <lineage>
        <taxon>Bacteria</taxon>
        <taxon>Bacillati</taxon>
        <taxon>Cyanobacteriota</taxon>
        <taxon>Cyanophyceae</taxon>
        <taxon>Synechococcales</taxon>
        <taxon>Synechococcaceae</taxon>
        <taxon>Synechococcus</taxon>
    </lineage>
</organism>
<protein>
    <submittedName>
        <fullName evidence="8">Permease</fullName>
    </submittedName>
</protein>
<feature type="transmembrane region" description="Helical" evidence="7">
    <location>
        <begin position="227"/>
        <end position="251"/>
    </location>
</feature>
<name>A0A0G2HKX4_9SYNE</name>
<feature type="transmembrane region" description="Helical" evidence="7">
    <location>
        <begin position="89"/>
        <end position="110"/>
    </location>
</feature>
<comment type="similarity">
    <text evidence="2">Belongs to the UPF0718 family.</text>
</comment>
<feature type="transmembrane region" description="Helical" evidence="7">
    <location>
        <begin position="12"/>
        <end position="31"/>
    </location>
</feature>
<keyword evidence="5 7" id="KW-1133">Transmembrane helix</keyword>
<evidence type="ECO:0000256" key="4">
    <source>
        <dbReference type="ARBA" id="ARBA00022692"/>
    </source>
</evidence>
<accession>A0A0G2HKX4</accession>
<keyword evidence="6 7" id="KW-0472">Membrane</keyword>
<dbReference type="Proteomes" id="UP000035067">
    <property type="component" value="Unassembled WGS sequence"/>
</dbReference>
<evidence type="ECO:0000313" key="9">
    <source>
        <dbReference type="Proteomes" id="UP000035067"/>
    </source>
</evidence>
<dbReference type="Pfam" id="PF03773">
    <property type="entry name" value="ArsP_1"/>
    <property type="match status" value="1"/>
</dbReference>
<evidence type="ECO:0000313" key="8">
    <source>
        <dbReference type="EMBL" id="KKZ12243.1"/>
    </source>
</evidence>
<feature type="transmembrane region" description="Helical" evidence="7">
    <location>
        <begin position="288"/>
        <end position="313"/>
    </location>
</feature>
<dbReference type="PANTHER" id="PTHR34184:SF4">
    <property type="entry name" value="UPF0718 PROTEIN YCGR"/>
    <property type="match status" value="1"/>
</dbReference>
<dbReference type="EMBL" id="JXQG01000025">
    <property type="protein sequence ID" value="KKZ12243.1"/>
    <property type="molecule type" value="Genomic_DNA"/>
</dbReference>
<evidence type="ECO:0000256" key="3">
    <source>
        <dbReference type="ARBA" id="ARBA00022475"/>
    </source>
</evidence>
<dbReference type="GO" id="GO:0005886">
    <property type="term" value="C:plasma membrane"/>
    <property type="evidence" value="ECO:0007669"/>
    <property type="project" value="UniProtKB-SubCell"/>
</dbReference>
<sequence length="322" mass="33708">MALDHLSTSWSVFQALFLEAMPFLLIGVALATMARHWLPSGPVLQCLPDHPLLGPLTGAAMGFALPACECGNVPVARQLLASGSPLPTAMGFLFAAPVLNPIVLASTWAAFPDQLWLLWARPAAGLAMALVVASLLRLQQDNAILAPNLLRERGFHRPADAGSLLERSAGLIGSPSPGPVPLPSAGRGKSWRLSVLHGMDELVKLSSLLILGCGVAALLQTTLPRDWLLVVGQAPTLSVLALMLLAVVISVCSSVDAFLALGFASQVTPGALLAFLMLGPVIDLKSLGLYGTVFCRSAMVFVALACGMLTLLAGQWTNVLML</sequence>
<gene>
    <name evidence="8" type="ORF">TE42_05285</name>
</gene>
<comment type="caution">
    <text evidence="8">The sequence shown here is derived from an EMBL/GenBank/DDBJ whole genome shotgun (WGS) entry which is preliminary data.</text>
</comment>
<feature type="transmembrane region" description="Helical" evidence="7">
    <location>
        <begin position="258"/>
        <end position="282"/>
    </location>
</feature>
<keyword evidence="3" id="KW-1003">Cell membrane</keyword>
<feature type="transmembrane region" description="Helical" evidence="7">
    <location>
        <begin position="202"/>
        <end position="221"/>
    </location>
</feature>
<reference evidence="8 9" key="1">
    <citation type="submission" date="2015-01" db="EMBL/GenBank/DDBJ databases">
        <title>Lifestyle Evolution in Cyanobacterial Symbionts of Sponges.</title>
        <authorList>
            <person name="Burgsdorf I."/>
            <person name="Slaby B.M."/>
            <person name="Handley K.M."/>
            <person name="Haber M."/>
            <person name="Blom J."/>
            <person name="Marshall C.W."/>
            <person name="Gilbert J.A."/>
            <person name="Hentschel U."/>
            <person name="Steindler L."/>
        </authorList>
    </citation>
    <scope>NUCLEOTIDE SEQUENCE [LARGE SCALE GENOMIC DNA]</scope>
    <source>
        <strain evidence="8">SP3</strain>
    </source>
</reference>
<dbReference type="AlphaFoldDB" id="A0A0G2HKX4"/>
<evidence type="ECO:0000256" key="6">
    <source>
        <dbReference type="ARBA" id="ARBA00023136"/>
    </source>
</evidence>
<keyword evidence="4 7" id="KW-0812">Transmembrane</keyword>
<comment type="subcellular location">
    <subcellularLocation>
        <location evidence="1">Cell membrane</location>
        <topology evidence="1">Multi-pass membrane protein</topology>
    </subcellularLocation>
</comment>
<evidence type="ECO:0000256" key="7">
    <source>
        <dbReference type="SAM" id="Phobius"/>
    </source>
</evidence>